<evidence type="ECO:0000313" key="2">
    <source>
        <dbReference type="Proteomes" id="UP000004277"/>
    </source>
</evidence>
<gene>
    <name evidence="1" type="ORF">MW7_007455</name>
</gene>
<evidence type="ECO:0000313" key="1">
    <source>
        <dbReference type="EMBL" id="TMS58551.1"/>
    </source>
</evidence>
<sequence length="296" mass="32136">MRDSTDRPTGLSPTQRHALAILADRCDGPALDPQLRVTINFHPDRLHRGQPVLHWLAHDACYRSQFETGTSNGGLTAHAGGARWLWESRIFGGAYDGAPAHERPKYGALDHRRTGVGGSPRFGSAHLRLAASVVQRSTFCFPDSVFEPTRFGVAARCGLVEIAARDRRDRLDHYVEAHVHGALRIPGDIEALVLDPCYRGTSIETLAARLGCGGEWHAGFALDASAWCDLGAYRGEHIAELGLTLANGGVLTPLQIGEAARTGRYDPQHLKQVWHCLARYGDNSWPASSVGAELPG</sequence>
<name>A0ACD3SQW6_9BURK</name>
<accession>A0ACD3SQW6</accession>
<reference evidence="1" key="1">
    <citation type="submission" date="2019-05" db="EMBL/GenBank/DDBJ databases">
        <title>Revised genome assembly of Burkholderiaceae (previously Ralstonia) sp. PBA.</title>
        <authorList>
            <person name="Gan H.M."/>
        </authorList>
    </citation>
    <scope>NUCLEOTIDE SEQUENCE</scope>
    <source>
        <strain evidence="1">PBA</strain>
    </source>
</reference>
<dbReference type="Proteomes" id="UP000004277">
    <property type="component" value="Unassembled WGS sequence"/>
</dbReference>
<protein>
    <submittedName>
        <fullName evidence="1">DUF3626 domain-containing protein</fullName>
    </submittedName>
</protein>
<proteinExistence type="predicted"/>
<keyword evidence="2" id="KW-1185">Reference proteome</keyword>
<comment type="caution">
    <text evidence="1">The sequence shown here is derived from an EMBL/GenBank/DDBJ whole genome shotgun (WGS) entry which is preliminary data.</text>
</comment>
<organism evidence="1 2">
    <name type="scientific">Imbroritus primus</name>
    <dbReference type="NCBI Taxonomy" id="3058603"/>
    <lineage>
        <taxon>Bacteria</taxon>
        <taxon>Pseudomonadati</taxon>
        <taxon>Pseudomonadota</taxon>
        <taxon>Betaproteobacteria</taxon>
        <taxon>Burkholderiales</taxon>
        <taxon>Burkholderiaceae</taxon>
        <taxon>Imbroritus</taxon>
    </lineage>
</organism>
<dbReference type="EMBL" id="AKCV02000015">
    <property type="protein sequence ID" value="TMS58551.1"/>
    <property type="molecule type" value="Genomic_DNA"/>
</dbReference>